<name>A0AA41Y6T5_9BACT</name>
<dbReference type="InterPro" id="IPR036388">
    <property type="entry name" value="WH-like_DNA-bd_sf"/>
</dbReference>
<evidence type="ECO:0000313" key="8">
    <source>
        <dbReference type="Proteomes" id="UP001163821"/>
    </source>
</evidence>
<dbReference type="InterPro" id="IPR007627">
    <property type="entry name" value="RNA_pol_sigma70_r2"/>
</dbReference>
<feature type="domain" description="RNA polymerase sigma-70 region 2" evidence="5">
    <location>
        <begin position="28"/>
        <end position="91"/>
    </location>
</feature>
<accession>A0AA41Y6T5</accession>
<dbReference type="GO" id="GO:0003677">
    <property type="term" value="F:DNA binding"/>
    <property type="evidence" value="ECO:0007669"/>
    <property type="project" value="InterPro"/>
</dbReference>
<keyword evidence="2" id="KW-0805">Transcription regulation</keyword>
<reference evidence="7" key="1">
    <citation type="submission" date="2022-10" db="EMBL/GenBank/DDBJ databases">
        <title>Gaoshiqiia sediminis gen. nov., sp. nov., isolated from coastal sediment.</title>
        <authorList>
            <person name="Yu W.X."/>
            <person name="Mu D.S."/>
            <person name="Du J.Z."/>
            <person name="Liang Y.Q."/>
        </authorList>
    </citation>
    <scope>NUCLEOTIDE SEQUENCE</scope>
    <source>
        <strain evidence="7">A06</strain>
    </source>
</reference>
<feature type="domain" description="RNA polymerase sigma factor 70 region 4 type 2" evidence="6">
    <location>
        <begin position="124"/>
        <end position="174"/>
    </location>
</feature>
<evidence type="ECO:0000259" key="6">
    <source>
        <dbReference type="Pfam" id="PF08281"/>
    </source>
</evidence>
<evidence type="ECO:0000256" key="4">
    <source>
        <dbReference type="ARBA" id="ARBA00023163"/>
    </source>
</evidence>
<dbReference type="GO" id="GO:0006352">
    <property type="term" value="P:DNA-templated transcription initiation"/>
    <property type="evidence" value="ECO:0007669"/>
    <property type="project" value="InterPro"/>
</dbReference>
<evidence type="ECO:0000256" key="2">
    <source>
        <dbReference type="ARBA" id="ARBA00023015"/>
    </source>
</evidence>
<evidence type="ECO:0000313" key="7">
    <source>
        <dbReference type="EMBL" id="MCW0484491.1"/>
    </source>
</evidence>
<keyword evidence="8" id="KW-1185">Reference proteome</keyword>
<comment type="caution">
    <text evidence="7">The sequence shown here is derived from an EMBL/GenBank/DDBJ whole genome shotgun (WGS) entry which is preliminary data.</text>
</comment>
<protein>
    <submittedName>
        <fullName evidence="7">RNA polymerase sigma-70 factor</fullName>
    </submittedName>
</protein>
<dbReference type="Proteomes" id="UP001163821">
    <property type="component" value="Unassembled WGS sequence"/>
</dbReference>
<dbReference type="InterPro" id="IPR013324">
    <property type="entry name" value="RNA_pol_sigma_r3/r4-like"/>
</dbReference>
<dbReference type="InterPro" id="IPR039425">
    <property type="entry name" value="RNA_pol_sigma-70-like"/>
</dbReference>
<dbReference type="Gene3D" id="1.10.1740.10">
    <property type="match status" value="1"/>
</dbReference>
<evidence type="ECO:0000259" key="5">
    <source>
        <dbReference type="Pfam" id="PF04542"/>
    </source>
</evidence>
<dbReference type="PANTHER" id="PTHR43133:SF46">
    <property type="entry name" value="RNA POLYMERASE SIGMA-70 FACTOR ECF SUBFAMILY"/>
    <property type="match status" value="1"/>
</dbReference>
<gene>
    <name evidence="7" type="ORF">N2K84_17265</name>
</gene>
<sequence>MRIELKNIDRKLIRKLKVGDRNAFQVIFEAYSEPLLHFAYSYLKDSNDTEEIVQDVFLHLWEIKSEVDEEKSLKSFLYKMTVNRVFNHLKHQIVRQKYESYMMNLTPSFSENPEEKLHKKELDERIQELLELLPEQKRKIFIMSRMKGISNAEISEKLGISLRTVENQVYRATKFIKDHLKDDYLLVLVYCFSFINGVL</sequence>
<dbReference type="SUPFAM" id="SSF88946">
    <property type="entry name" value="Sigma2 domain of RNA polymerase sigma factors"/>
    <property type="match status" value="1"/>
</dbReference>
<dbReference type="Pfam" id="PF04542">
    <property type="entry name" value="Sigma70_r2"/>
    <property type="match status" value="1"/>
</dbReference>
<dbReference type="InterPro" id="IPR014284">
    <property type="entry name" value="RNA_pol_sigma-70_dom"/>
</dbReference>
<dbReference type="NCBIfam" id="TIGR02985">
    <property type="entry name" value="Sig70_bacteroi1"/>
    <property type="match status" value="1"/>
</dbReference>
<organism evidence="7 8">
    <name type="scientific">Gaoshiqia sediminis</name>
    <dbReference type="NCBI Taxonomy" id="2986998"/>
    <lineage>
        <taxon>Bacteria</taxon>
        <taxon>Pseudomonadati</taxon>
        <taxon>Bacteroidota</taxon>
        <taxon>Bacteroidia</taxon>
        <taxon>Marinilabiliales</taxon>
        <taxon>Prolixibacteraceae</taxon>
        <taxon>Gaoshiqia</taxon>
    </lineage>
</organism>
<dbReference type="RefSeq" id="WP_282593084.1">
    <property type="nucleotide sequence ID" value="NZ_JAPAAF010000038.1"/>
</dbReference>
<comment type="similarity">
    <text evidence="1">Belongs to the sigma-70 factor family. ECF subfamily.</text>
</comment>
<dbReference type="Pfam" id="PF08281">
    <property type="entry name" value="Sigma70_r4_2"/>
    <property type="match status" value="1"/>
</dbReference>
<dbReference type="GO" id="GO:0016987">
    <property type="term" value="F:sigma factor activity"/>
    <property type="evidence" value="ECO:0007669"/>
    <property type="project" value="UniProtKB-KW"/>
</dbReference>
<dbReference type="InterPro" id="IPR014327">
    <property type="entry name" value="RNA_pol_sigma70_bacteroid"/>
</dbReference>
<dbReference type="SUPFAM" id="SSF88659">
    <property type="entry name" value="Sigma3 and sigma4 domains of RNA polymerase sigma factors"/>
    <property type="match status" value="1"/>
</dbReference>
<evidence type="ECO:0000256" key="1">
    <source>
        <dbReference type="ARBA" id="ARBA00010641"/>
    </source>
</evidence>
<dbReference type="InterPro" id="IPR013325">
    <property type="entry name" value="RNA_pol_sigma_r2"/>
</dbReference>
<dbReference type="NCBIfam" id="TIGR02937">
    <property type="entry name" value="sigma70-ECF"/>
    <property type="match status" value="1"/>
</dbReference>
<dbReference type="AlphaFoldDB" id="A0AA41Y6T5"/>
<evidence type="ECO:0000256" key="3">
    <source>
        <dbReference type="ARBA" id="ARBA00023082"/>
    </source>
</evidence>
<dbReference type="Gene3D" id="1.10.10.10">
    <property type="entry name" value="Winged helix-like DNA-binding domain superfamily/Winged helix DNA-binding domain"/>
    <property type="match status" value="1"/>
</dbReference>
<keyword evidence="4" id="KW-0804">Transcription</keyword>
<dbReference type="InterPro" id="IPR013249">
    <property type="entry name" value="RNA_pol_sigma70_r4_t2"/>
</dbReference>
<proteinExistence type="inferred from homology"/>
<dbReference type="EMBL" id="JAPAAF010000038">
    <property type="protein sequence ID" value="MCW0484491.1"/>
    <property type="molecule type" value="Genomic_DNA"/>
</dbReference>
<dbReference type="PANTHER" id="PTHR43133">
    <property type="entry name" value="RNA POLYMERASE ECF-TYPE SIGMA FACTO"/>
    <property type="match status" value="1"/>
</dbReference>
<keyword evidence="3" id="KW-0731">Sigma factor</keyword>